<dbReference type="EMBL" id="FNYA01000002">
    <property type="protein sequence ID" value="SEI61905.1"/>
    <property type="molecule type" value="Genomic_DNA"/>
</dbReference>
<dbReference type="Gene3D" id="3.30.1330.40">
    <property type="entry name" value="RutC-like"/>
    <property type="match status" value="1"/>
</dbReference>
<dbReference type="RefSeq" id="WP_091309544.1">
    <property type="nucleotide sequence ID" value="NZ_CBCSJU010000005.1"/>
</dbReference>
<dbReference type="Proteomes" id="UP000199702">
    <property type="component" value="Unassembled WGS sequence"/>
</dbReference>
<evidence type="ECO:0000313" key="3">
    <source>
        <dbReference type="Proteomes" id="UP000199702"/>
    </source>
</evidence>
<reference evidence="3" key="1">
    <citation type="submission" date="2016-10" db="EMBL/GenBank/DDBJ databases">
        <authorList>
            <person name="Varghese N."/>
            <person name="Submissions S."/>
        </authorList>
    </citation>
    <scope>NUCLEOTIDE SEQUENCE [LARGE SCALE GENOMIC DNA]</scope>
    <source>
        <strain evidence="3">DSM 17934</strain>
    </source>
</reference>
<dbReference type="GO" id="GO:0019239">
    <property type="term" value="F:deaminase activity"/>
    <property type="evidence" value="ECO:0007669"/>
    <property type="project" value="TreeGrafter"/>
</dbReference>
<dbReference type="PANTHER" id="PTHR11803">
    <property type="entry name" value="2-IMINOBUTANOATE/2-IMINOPROPANOATE DEAMINASE RIDA"/>
    <property type="match status" value="1"/>
</dbReference>
<dbReference type="InterPro" id="IPR035959">
    <property type="entry name" value="RutC-like_sf"/>
</dbReference>
<name>A0A1H6SDS3_9FLAO</name>
<comment type="similarity">
    <text evidence="1">Belongs to the RutC family.</text>
</comment>
<dbReference type="SUPFAM" id="SSF55298">
    <property type="entry name" value="YjgF-like"/>
    <property type="match status" value="1"/>
</dbReference>
<dbReference type="PANTHER" id="PTHR11803:SF58">
    <property type="entry name" value="PROTEIN HMF1-RELATED"/>
    <property type="match status" value="1"/>
</dbReference>
<sequence length="127" mass="14309">MFQKDYLHTNEGFSQVVVIETEETKTLYISGQIGEGNDLETQTIATFKNLETLLKECNSSFQDVVKTNTYIVNFNPEVDLPIFRKVRKTFLGSENYPASTLVGVSVLGNRNWLIEIEATAVIDKKAV</sequence>
<organism evidence="2 3">
    <name type="scientific">Flavobacterium terrigena</name>
    <dbReference type="NCBI Taxonomy" id="402734"/>
    <lineage>
        <taxon>Bacteria</taxon>
        <taxon>Pseudomonadati</taxon>
        <taxon>Bacteroidota</taxon>
        <taxon>Flavobacteriia</taxon>
        <taxon>Flavobacteriales</taxon>
        <taxon>Flavobacteriaceae</taxon>
        <taxon>Flavobacterium</taxon>
    </lineage>
</organism>
<proteinExistence type="inferred from homology"/>
<keyword evidence="3" id="KW-1185">Reference proteome</keyword>
<dbReference type="Pfam" id="PF01042">
    <property type="entry name" value="Ribonuc_L-PSP"/>
    <property type="match status" value="1"/>
</dbReference>
<dbReference type="AlphaFoldDB" id="A0A1H6SDS3"/>
<protein>
    <submittedName>
        <fullName evidence="2">Enamine deaminase RidA, house cleaning of reactive enamine intermediates, YjgF/YER057c/UK114 family</fullName>
    </submittedName>
</protein>
<evidence type="ECO:0000256" key="1">
    <source>
        <dbReference type="ARBA" id="ARBA00010552"/>
    </source>
</evidence>
<dbReference type="STRING" id="402734.SAMN05660918_1169"/>
<dbReference type="CDD" id="cd00448">
    <property type="entry name" value="YjgF_YER057c_UK114_family"/>
    <property type="match status" value="1"/>
</dbReference>
<dbReference type="OrthoDB" id="9799840at2"/>
<gene>
    <name evidence="2" type="ORF">SAMN05660918_1169</name>
</gene>
<dbReference type="InterPro" id="IPR006175">
    <property type="entry name" value="YjgF/YER057c/UK114"/>
</dbReference>
<dbReference type="GO" id="GO:0005829">
    <property type="term" value="C:cytosol"/>
    <property type="evidence" value="ECO:0007669"/>
    <property type="project" value="TreeGrafter"/>
</dbReference>
<accession>A0A1H6SDS3</accession>
<evidence type="ECO:0000313" key="2">
    <source>
        <dbReference type="EMBL" id="SEI61905.1"/>
    </source>
</evidence>